<name>A0A5B7HB15_PORTR</name>
<gene>
    <name evidence="1" type="ORF">E2C01_060635</name>
</gene>
<comment type="caution">
    <text evidence="1">The sequence shown here is derived from an EMBL/GenBank/DDBJ whole genome shotgun (WGS) entry which is preliminary data.</text>
</comment>
<keyword evidence="2" id="KW-1185">Reference proteome</keyword>
<reference evidence="1 2" key="1">
    <citation type="submission" date="2019-05" db="EMBL/GenBank/DDBJ databases">
        <title>Another draft genome of Portunus trituberculatus and its Hox gene families provides insights of decapod evolution.</title>
        <authorList>
            <person name="Jeong J.-H."/>
            <person name="Song I."/>
            <person name="Kim S."/>
            <person name="Choi T."/>
            <person name="Kim D."/>
            <person name="Ryu S."/>
            <person name="Kim W."/>
        </authorList>
    </citation>
    <scope>NUCLEOTIDE SEQUENCE [LARGE SCALE GENOMIC DNA]</scope>
    <source>
        <tissue evidence="1">Muscle</tissue>
    </source>
</reference>
<evidence type="ECO:0000313" key="2">
    <source>
        <dbReference type="Proteomes" id="UP000324222"/>
    </source>
</evidence>
<protein>
    <submittedName>
        <fullName evidence="1">Uncharacterized protein</fullName>
    </submittedName>
</protein>
<accession>A0A5B7HB15</accession>
<dbReference type="EMBL" id="VSRR010024831">
    <property type="protein sequence ID" value="MPC66487.1"/>
    <property type="molecule type" value="Genomic_DNA"/>
</dbReference>
<evidence type="ECO:0000313" key="1">
    <source>
        <dbReference type="EMBL" id="MPC66487.1"/>
    </source>
</evidence>
<organism evidence="1 2">
    <name type="scientific">Portunus trituberculatus</name>
    <name type="common">Swimming crab</name>
    <name type="synonym">Neptunus trituberculatus</name>
    <dbReference type="NCBI Taxonomy" id="210409"/>
    <lineage>
        <taxon>Eukaryota</taxon>
        <taxon>Metazoa</taxon>
        <taxon>Ecdysozoa</taxon>
        <taxon>Arthropoda</taxon>
        <taxon>Crustacea</taxon>
        <taxon>Multicrustacea</taxon>
        <taxon>Malacostraca</taxon>
        <taxon>Eumalacostraca</taxon>
        <taxon>Eucarida</taxon>
        <taxon>Decapoda</taxon>
        <taxon>Pleocyemata</taxon>
        <taxon>Brachyura</taxon>
        <taxon>Eubrachyura</taxon>
        <taxon>Portunoidea</taxon>
        <taxon>Portunidae</taxon>
        <taxon>Portuninae</taxon>
        <taxon>Portunus</taxon>
    </lineage>
</organism>
<proteinExistence type="predicted"/>
<sequence length="9" mass="994">MEQAQECVG</sequence>
<dbReference type="Proteomes" id="UP000324222">
    <property type="component" value="Unassembled WGS sequence"/>
</dbReference>